<dbReference type="EMBL" id="FNZA01000013">
    <property type="protein sequence ID" value="SEJ65733.1"/>
    <property type="molecule type" value="Genomic_DNA"/>
</dbReference>
<comment type="similarity">
    <text evidence="1">Belongs to the bacterial sugar transferase family.</text>
</comment>
<evidence type="ECO:0000313" key="4">
    <source>
        <dbReference type="Proteomes" id="UP000199223"/>
    </source>
</evidence>
<keyword evidence="4" id="KW-1185">Reference proteome</keyword>
<proteinExistence type="inferred from homology"/>
<protein>
    <submittedName>
        <fullName evidence="3">Sugar transferase involved in LPS biosynthesis (Colanic, teichoic acid)</fullName>
    </submittedName>
</protein>
<name>A0A1H7AJC3_9DEIO</name>
<gene>
    <name evidence="3" type="ORF">SAMN04488058_11339</name>
</gene>
<dbReference type="OrthoDB" id="9808602at2"/>
<dbReference type="Pfam" id="PF02397">
    <property type="entry name" value="Bac_transf"/>
    <property type="match status" value="1"/>
</dbReference>
<evidence type="ECO:0000256" key="1">
    <source>
        <dbReference type="ARBA" id="ARBA00006464"/>
    </source>
</evidence>
<dbReference type="RefSeq" id="WP_092265062.1">
    <property type="nucleotide sequence ID" value="NZ_FNZA01000013.1"/>
</dbReference>
<dbReference type="AlphaFoldDB" id="A0A1H7AJC3"/>
<dbReference type="GO" id="GO:0016780">
    <property type="term" value="F:phosphotransferase activity, for other substituted phosphate groups"/>
    <property type="evidence" value="ECO:0007669"/>
    <property type="project" value="TreeGrafter"/>
</dbReference>
<feature type="domain" description="Bacterial sugar transferase" evidence="2">
    <location>
        <begin position="2"/>
        <end position="177"/>
    </location>
</feature>
<sequence length="201" mass="22601">MKRLFDVVGAAALLVLLSPVLLLVALLVRRFLGRPVLFVQERPGLGGRPFLMYKFRTMRDAKDARGEPLPDSERLTSLGRVLRATSLDELPELYNVLRGDMSLVGPRPLLMEYLPLYSPEQARRHEVRPGVTGWAQVNGRNALSWEEKFKLDVWYVDHQSLALDLRILGLTLAKVLKREGINAAGEATAARFTGSDRRQTP</sequence>
<accession>A0A1H7AJC3</accession>
<evidence type="ECO:0000259" key="2">
    <source>
        <dbReference type="Pfam" id="PF02397"/>
    </source>
</evidence>
<dbReference type="PANTHER" id="PTHR30576:SF8">
    <property type="entry name" value="UNDECAPRENYL-PHOSPHATE GALACTOSE PHOSPHOTRANSFERASE"/>
    <property type="match status" value="1"/>
</dbReference>
<dbReference type="PANTHER" id="PTHR30576">
    <property type="entry name" value="COLANIC BIOSYNTHESIS UDP-GLUCOSE LIPID CARRIER TRANSFERASE"/>
    <property type="match status" value="1"/>
</dbReference>
<dbReference type="InterPro" id="IPR003362">
    <property type="entry name" value="Bact_transf"/>
</dbReference>
<evidence type="ECO:0000313" key="3">
    <source>
        <dbReference type="EMBL" id="SEJ65733.1"/>
    </source>
</evidence>
<dbReference type="Proteomes" id="UP000199223">
    <property type="component" value="Unassembled WGS sequence"/>
</dbReference>
<keyword evidence="3" id="KW-0808">Transferase</keyword>
<dbReference type="STRING" id="856736.SAMN04488058_11339"/>
<reference evidence="4" key="1">
    <citation type="submission" date="2016-10" db="EMBL/GenBank/DDBJ databases">
        <authorList>
            <person name="Varghese N."/>
            <person name="Submissions S."/>
        </authorList>
    </citation>
    <scope>NUCLEOTIDE SEQUENCE [LARGE SCALE GENOMIC DNA]</scope>
    <source>
        <strain evidence="4">CGMCC 1.10218</strain>
    </source>
</reference>
<organism evidence="3 4">
    <name type="scientific">Deinococcus reticulitermitis</name>
    <dbReference type="NCBI Taxonomy" id="856736"/>
    <lineage>
        <taxon>Bacteria</taxon>
        <taxon>Thermotogati</taxon>
        <taxon>Deinococcota</taxon>
        <taxon>Deinococci</taxon>
        <taxon>Deinococcales</taxon>
        <taxon>Deinococcaceae</taxon>
        <taxon>Deinococcus</taxon>
    </lineage>
</organism>